<reference evidence="2" key="1">
    <citation type="journal article" date="2015" name="PLoS Genet.">
        <title>The dynamic genome and transcriptome of the human fungal pathogen Blastomyces and close relative Emmonsia.</title>
        <authorList>
            <person name="Munoz J.F."/>
            <person name="Gauthier G.M."/>
            <person name="Desjardins C.A."/>
            <person name="Gallo J.E."/>
            <person name="Holder J."/>
            <person name="Sullivan T.D."/>
            <person name="Marty A.J."/>
            <person name="Carmen J.C."/>
            <person name="Chen Z."/>
            <person name="Ding L."/>
            <person name="Gujja S."/>
            <person name="Magrini V."/>
            <person name="Misas E."/>
            <person name="Mitreva M."/>
            <person name="Priest M."/>
            <person name="Saif S."/>
            <person name="Whiston E.A."/>
            <person name="Young S."/>
            <person name="Zeng Q."/>
            <person name="Goldman W.E."/>
            <person name="Mardis E.R."/>
            <person name="Taylor J.W."/>
            <person name="McEwen J.G."/>
            <person name="Clay O.K."/>
            <person name="Klein B.S."/>
            <person name="Cuomo C.A."/>
        </authorList>
    </citation>
    <scope>NUCLEOTIDE SEQUENCE [LARGE SCALE GENOMIC DNA]</scope>
    <source>
        <strain evidence="2">UAMH 3008</strain>
    </source>
</reference>
<dbReference type="AlphaFoldDB" id="A0A0G2IC13"/>
<dbReference type="Proteomes" id="UP000034164">
    <property type="component" value="Unassembled WGS sequence"/>
</dbReference>
<accession>A0A0G2IC13</accession>
<gene>
    <name evidence="1" type="ORF">EMCG_06507</name>
</gene>
<name>A0A0G2IC13_9EURO</name>
<proteinExistence type="predicted"/>
<protein>
    <submittedName>
        <fullName evidence="1">Uncharacterized protein</fullName>
    </submittedName>
</protein>
<dbReference type="EMBL" id="LCZI01000183">
    <property type="protein sequence ID" value="KKZ67825.1"/>
    <property type="molecule type" value="Genomic_DNA"/>
</dbReference>
<comment type="caution">
    <text evidence="1">The sequence shown here is derived from an EMBL/GenBank/DDBJ whole genome shotgun (WGS) entry which is preliminary data.</text>
</comment>
<organism evidence="1 2">
    <name type="scientific">[Emmonsia] crescens</name>
    <dbReference type="NCBI Taxonomy" id="73230"/>
    <lineage>
        <taxon>Eukaryota</taxon>
        <taxon>Fungi</taxon>
        <taxon>Dikarya</taxon>
        <taxon>Ascomycota</taxon>
        <taxon>Pezizomycotina</taxon>
        <taxon>Eurotiomycetes</taxon>
        <taxon>Eurotiomycetidae</taxon>
        <taxon>Onygenales</taxon>
        <taxon>Ajellomycetaceae</taxon>
        <taxon>Emergomyces</taxon>
    </lineage>
</organism>
<dbReference type="VEuPathDB" id="FungiDB:EMCG_06507"/>
<sequence>MAGLSQEDRNIIKDHSLTNLVDRLRGSLQEAERIYESRLVYDDADESLDQLYRNAVSKLLSTLQGEDAAYSLRSRIRDGNMVSDLAQLVERLQKTQGNLKYAPCYSKASPH</sequence>
<evidence type="ECO:0000313" key="1">
    <source>
        <dbReference type="EMBL" id="KKZ67825.1"/>
    </source>
</evidence>
<dbReference type="OrthoDB" id="4179510at2759"/>
<evidence type="ECO:0000313" key="2">
    <source>
        <dbReference type="Proteomes" id="UP000034164"/>
    </source>
</evidence>